<dbReference type="RefSeq" id="WP_084371892.1">
    <property type="nucleotide sequence ID" value="NZ_FWYF01000001.1"/>
</dbReference>
<protein>
    <recommendedName>
        <fullName evidence="4">DUF4199 domain-containing protein</fullName>
    </recommendedName>
</protein>
<dbReference type="Proteomes" id="UP000192472">
    <property type="component" value="Unassembled WGS sequence"/>
</dbReference>
<dbReference type="EMBL" id="FWYF01000001">
    <property type="protein sequence ID" value="SMD33242.1"/>
    <property type="molecule type" value="Genomic_DNA"/>
</dbReference>
<dbReference type="STRING" id="692418.SAMN04488029_1584"/>
<dbReference type="AlphaFoldDB" id="A0A1W2G9U5"/>
<evidence type="ECO:0000313" key="3">
    <source>
        <dbReference type="Proteomes" id="UP000192472"/>
    </source>
</evidence>
<keyword evidence="1" id="KW-0472">Membrane</keyword>
<organism evidence="2 3">
    <name type="scientific">Reichenbachiella faecimaris</name>
    <dbReference type="NCBI Taxonomy" id="692418"/>
    <lineage>
        <taxon>Bacteria</taxon>
        <taxon>Pseudomonadati</taxon>
        <taxon>Bacteroidota</taxon>
        <taxon>Cytophagia</taxon>
        <taxon>Cytophagales</taxon>
        <taxon>Reichenbachiellaceae</taxon>
        <taxon>Reichenbachiella</taxon>
    </lineage>
</organism>
<evidence type="ECO:0000313" key="2">
    <source>
        <dbReference type="EMBL" id="SMD33242.1"/>
    </source>
</evidence>
<gene>
    <name evidence="2" type="ORF">SAMN04488029_1584</name>
</gene>
<keyword evidence="1" id="KW-1133">Transmembrane helix</keyword>
<accession>A0A1W2G9U5</accession>
<dbReference type="InterPro" id="IPR025250">
    <property type="entry name" value="DUF4199"/>
</dbReference>
<reference evidence="2 3" key="1">
    <citation type="submission" date="2017-04" db="EMBL/GenBank/DDBJ databases">
        <authorList>
            <person name="Afonso C.L."/>
            <person name="Miller P.J."/>
            <person name="Scott M.A."/>
            <person name="Spackman E."/>
            <person name="Goraichik I."/>
            <person name="Dimitrov K.M."/>
            <person name="Suarez D.L."/>
            <person name="Swayne D.E."/>
        </authorList>
    </citation>
    <scope>NUCLEOTIDE SEQUENCE [LARGE SCALE GENOMIC DNA]</scope>
    <source>
        <strain evidence="2 3">DSM 26133</strain>
    </source>
</reference>
<name>A0A1W2G9U5_REIFA</name>
<dbReference type="OrthoDB" id="850943at2"/>
<feature type="transmembrane region" description="Helical" evidence="1">
    <location>
        <begin position="7"/>
        <end position="29"/>
    </location>
</feature>
<keyword evidence="3" id="KW-1185">Reference proteome</keyword>
<evidence type="ECO:0008006" key="4">
    <source>
        <dbReference type="Google" id="ProtNLM"/>
    </source>
</evidence>
<feature type="transmembrane region" description="Helical" evidence="1">
    <location>
        <begin position="73"/>
        <end position="93"/>
    </location>
</feature>
<feature type="transmembrane region" description="Helical" evidence="1">
    <location>
        <begin position="35"/>
        <end position="53"/>
    </location>
</feature>
<sequence length="172" mass="19602">MKPLFKVPFKFGLIGAAINIAMFFVLHWTGSNPLMEMRVFDFFIIPVFIFFGIKEFRDTFNQGLMEFWQGMTVGFFIYGSIALLYAVFLWMALQLADVEMLQSYITESLNVIKENKDILTEEMGADNYQSSYNEVSKTTALDIATDSLVKKAGIGFLLTSLLSTILKKQPKK</sequence>
<evidence type="ECO:0000256" key="1">
    <source>
        <dbReference type="SAM" id="Phobius"/>
    </source>
</evidence>
<proteinExistence type="predicted"/>
<keyword evidence="1" id="KW-0812">Transmembrane</keyword>
<dbReference type="Pfam" id="PF13858">
    <property type="entry name" value="DUF4199"/>
    <property type="match status" value="1"/>
</dbReference>